<feature type="region of interest" description="Disordered" evidence="2">
    <location>
        <begin position="727"/>
        <end position="830"/>
    </location>
</feature>
<dbReference type="SMART" id="SM00408">
    <property type="entry name" value="IGc2"/>
    <property type="match status" value="8"/>
</dbReference>
<dbReference type="InterPro" id="IPR007110">
    <property type="entry name" value="Ig-like_dom"/>
</dbReference>
<dbReference type="FunFam" id="2.60.40.10:FF:000097">
    <property type="entry name" value="Bent, isoform F"/>
    <property type="match status" value="3"/>
</dbReference>
<dbReference type="InterPro" id="IPR013098">
    <property type="entry name" value="Ig_I-set"/>
</dbReference>
<feature type="compositionally biased region" description="Basic and acidic residues" evidence="2">
    <location>
        <begin position="727"/>
        <end position="763"/>
    </location>
</feature>
<feature type="compositionally biased region" description="Basic and acidic residues" evidence="2">
    <location>
        <begin position="772"/>
        <end position="794"/>
    </location>
</feature>
<dbReference type="Proteomes" id="UP001186944">
    <property type="component" value="Unassembled WGS sequence"/>
</dbReference>
<evidence type="ECO:0000313" key="5">
    <source>
        <dbReference type="Proteomes" id="UP001186944"/>
    </source>
</evidence>
<protein>
    <recommendedName>
        <fullName evidence="3">Ig-like domain-containing protein</fullName>
    </recommendedName>
</protein>
<evidence type="ECO:0000256" key="2">
    <source>
        <dbReference type="SAM" id="MobiDB-lite"/>
    </source>
</evidence>
<comment type="caution">
    <text evidence="4">The sequence shown here is derived from an EMBL/GenBank/DDBJ whole genome shotgun (WGS) entry which is preliminary data.</text>
</comment>
<dbReference type="Gene3D" id="2.60.40.10">
    <property type="entry name" value="Immunoglobulins"/>
    <property type="match status" value="10"/>
</dbReference>
<name>A0AA88YCF0_PINIB</name>
<evidence type="ECO:0000256" key="1">
    <source>
        <dbReference type="ARBA" id="ARBA00023319"/>
    </source>
</evidence>
<keyword evidence="5" id="KW-1185">Reference proteome</keyword>
<feature type="domain" description="Ig-like" evidence="3">
    <location>
        <begin position="320"/>
        <end position="411"/>
    </location>
</feature>
<feature type="domain" description="Ig-like" evidence="3">
    <location>
        <begin position="1299"/>
        <end position="1349"/>
    </location>
</feature>
<dbReference type="PANTHER" id="PTHR47633">
    <property type="entry name" value="IMMUNOGLOBULIN"/>
    <property type="match status" value="1"/>
</dbReference>
<feature type="region of interest" description="Disordered" evidence="2">
    <location>
        <begin position="1019"/>
        <end position="1111"/>
    </location>
</feature>
<dbReference type="PROSITE" id="PS50835">
    <property type="entry name" value="IG_LIKE"/>
    <property type="match status" value="9"/>
</dbReference>
<dbReference type="InterPro" id="IPR003598">
    <property type="entry name" value="Ig_sub2"/>
</dbReference>
<evidence type="ECO:0000259" key="3">
    <source>
        <dbReference type="PROSITE" id="PS50835"/>
    </source>
</evidence>
<dbReference type="InterPro" id="IPR003599">
    <property type="entry name" value="Ig_sub"/>
</dbReference>
<dbReference type="SUPFAM" id="SSF48726">
    <property type="entry name" value="Immunoglobulin"/>
    <property type="match status" value="10"/>
</dbReference>
<feature type="domain" description="Ig-like" evidence="3">
    <location>
        <begin position="116"/>
        <end position="209"/>
    </location>
</feature>
<dbReference type="FunFam" id="2.60.40.10:FF:001238">
    <property type="entry name" value="Sallimus, isoform P"/>
    <property type="match status" value="1"/>
</dbReference>
<feature type="domain" description="Ig-like" evidence="3">
    <location>
        <begin position="1206"/>
        <end position="1280"/>
    </location>
</feature>
<dbReference type="CDD" id="cd00096">
    <property type="entry name" value="Ig"/>
    <property type="match status" value="2"/>
</dbReference>
<accession>A0AA88YCF0</accession>
<organism evidence="4 5">
    <name type="scientific">Pinctada imbricata</name>
    <name type="common">Atlantic pearl-oyster</name>
    <name type="synonym">Pinctada martensii</name>
    <dbReference type="NCBI Taxonomy" id="66713"/>
    <lineage>
        <taxon>Eukaryota</taxon>
        <taxon>Metazoa</taxon>
        <taxon>Spiralia</taxon>
        <taxon>Lophotrochozoa</taxon>
        <taxon>Mollusca</taxon>
        <taxon>Bivalvia</taxon>
        <taxon>Autobranchia</taxon>
        <taxon>Pteriomorphia</taxon>
        <taxon>Pterioida</taxon>
        <taxon>Pterioidea</taxon>
        <taxon>Pteriidae</taxon>
        <taxon>Pinctada</taxon>
    </lineage>
</organism>
<dbReference type="EMBL" id="VSWD01000005">
    <property type="protein sequence ID" value="KAK3102430.1"/>
    <property type="molecule type" value="Genomic_DNA"/>
</dbReference>
<dbReference type="SMART" id="SM00409">
    <property type="entry name" value="IG"/>
    <property type="match status" value="9"/>
</dbReference>
<proteinExistence type="predicted"/>
<keyword evidence="1" id="KW-0393">Immunoglobulin domain</keyword>
<feature type="domain" description="Ig-like" evidence="3">
    <location>
        <begin position="224"/>
        <end position="312"/>
    </location>
</feature>
<dbReference type="FunFam" id="2.60.40.10:FF:000107">
    <property type="entry name" value="Myosin, light chain kinase a"/>
    <property type="match status" value="1"/>
</dbReference>
<feature type="domain" description="Ig-like" evidence="3">
    <location>
        <begin position="634"/>
        <end position="722"/>
    </location>
</feature>
<feature type="compositionally biased region" description="Acidic residues" evidence="2">
    <location>
        <begin position="804"/>
        <end position="825"/>
    </location>
</feature>
<sequence>MGVGDDTAPRFTQKPVLKQEDNGAKLVFQCTLEASPKPDIQWYQGTTPISQSDRIKMRVEPAGGNKYNVMMDILGVTQADGGTYKVVAKNKLGEVSASINLNFSAAGQKQQDGIAPNFIQKPVTKQADNGKKLLFECQLTADPEPQISWFRDDKQISPGGRIKIKSEPQGNKKYFLVLEISDVNAQDAGNYKVTAKNSLGESNATIRLNFDSAEAAKKPQGTPPKFTQKPTIRQAGDKIIFDCKLTGDPKPTVTWYKGTEVLKEGGRYKMTMNSDKSNHSISMEIANGGMQDGGEYKAVAKNALGESTATITLNFEGKPPHFITKPTIKQERNQLVLAAALEGAPEPKLKWFKDDKEITAGPRYVMSCNKNAGGAERYDVTLIIKDPKADDGGVYKVTATNELGESNATITLNFQSLQEQKPKPTGTPPTFKEKPKVNQEGNNLIIECACTASPKPTLTWYRENKVILPGPRYKMRTQEKGKDEYMIFMDIIGFTKGDSGQYKVVAKNEMGEGNANITINLEGPKEEAPRLQGLPNVRLEDGGKKLVCDQTVLCKTKPTAMWYFGNKPIKSGGRYNLVIKPVNDGYLIGMEIKDPVDADSGEYKCVIKNPGGEVTTTSKINLKALQPKIQGEGPKFTQKLAPKTALDGDAVDFIAKITGTEPVTVTWQKDKKPVKEGDAYKMTYDKGTCRLYIAEVFPEDAGEYRVDVKNQFGSAFCSATLGVKDNPKLQQQKEAEEKKLEAKKEPEKKKEPEPAKKEPEPQKAPEPVAEPVTKKESEPDKPKEEPPKKDEPPRKPSVAPAIVVDEEDESSRESGDSEDGYEADDDKPNIPIILTNHGRSILPIILNNHGRSTLPIILNNHGRTVLPIILTNHVLFYFVFKDGDYETQGPKKVGVSKTKPPPKTKIEGPTHTIAKKPDNQVIVEGDDINVKVDLNLLPDLPPPQVRFMRGKRELKDDSRTKIVLDGNRSLMKIKRSRFTDEAKYTVILEQEGSRGGPSYLEYPKDSELDFRSLLKHRDHKKNEAEDDDIDWGSLKPVDKKRRPSQIEMMKANLKKVEKAGSDSEDEKSQSVESSRKSSLLADSEGPQVKIQPWRKDLSGRRKSSTASVDSQGDPFHVVLKHRETKEKACGKEIDWSICLWCGFIDRGSRRQSVEKLDIPVKKPSVDKLEAMEQQRRSSMQQRRASLVDLIPDWPTLQHREKQKEEPDKFLNDMEDQKTMEGTKKVQFSCKFFTARGKPKISWFKNKLEIFPGHKYHFDNEGDEYILTINNIKLEDGGKYSIQCNKSKTGAWLYVEAKEPEYEFTQKLPEKYSVTKRKEATLECFISDPRAKVKWYKNGNLIDVSYILKC</sequence>
<dbReference type="InterPro" id="IPR013783">
    <property type="entry name" value="Ig-like_fold"/>
</dbReference>
<feature type="compositionally biased region" description="Basic and acidic residues" evidence="2">
    <location>
        <begin position="1054"/>
        <end position="1075"/>
    </location>
</feature>
<dbReference type="InterPro" id="IPR036179">
    <property type="entry name" value="Ig-like_dom_sf"/>
</dbReference>
<feature type="domain" description="Ig-like" evidence="3">
    <location>
        <begin position="422"/>
        <end position="520"/>
    </location>
</feature>
<feature type="domain" description="Ig-like" evidence="3">
    <location>
        <begin position="9"/>
        <end position="102"/>
    </location>
</feature>
<gene>
    <name evidence="4" type="ORF">FSP39_011335</name>
</gene>
<feature type="domain" description="Ig-like" evidence="3">
    <location>
        <begin position="529"/>
        <end position="621"/>
    </location>
</feature>
<reference evidence="4" key="1">
    <citation type="submission" date="2019-08" db="EMBL/GenBank/DDBJ databases">
        <title>The improved chromosome-level genome for the pearl oyster Pinctada fucata martensii using PacBio sequencing and Hi-C.</title>
        <authorList>
            <person name="Zheng Z."/>
        </authorList>
    </citation>
    <scope>NUCLEOTIDE SEQUENCE</scope>
    <source>
        <strain evidence="4">ZZ-2019</strain>
        <tissue evidence="4">Adductor muscle</tissue>
    </source>
</reference>
<evidence type="ECO:0000313" key="4">
    <source>
        <dbReference type="EMBL" id="KAK3102430.1"/>
    </source>
</evidence>
<dbReference type="Pfam" id="PF07679">
    <property type="entry name" value="I-set"/>
    <property type="match status" value="8"/>
</dbReference>